<keyword evidence="3 5" id="KW-1133">Transmembrane helix</keyword>
<reference evidence="8" key="1">
    <citation type="submission" date="2007-02" db="EMBL/GenBank/DDBJ databases">
        <title>Complete sequence of Mycobacterium sp. JLS.</title>
        <authorList>
            <consortium name="US DOE Joint Genome Institute"/>
            <person name="Copeland A."/>
            <person name="Lucas S."/>
            <person name="Lapidus A."/>
            <person name="Barry K."/>
            <person name="Detter J.C."/>
            <person name="Glavina del Rio T."/>
            <person name="Hammon N."/>
            <person name="Israni S."/>
            <person name="Dalin E."/>
            <person name="Tice H."/>
            <person name="Pitluck S."/>
            <person name="Chain P."/>
            <person name="Malfatti S."/>
            <person name="Shin M."/>
            <person name="Vergez L."/>
            <person name="Schmutz J."/>
            <person name="Larimer F."/>
            <person name="Land M."/>
            <person name="Hauser L."/>
            <person name="Kyrpides N."/>
            <person name="Mikhailova N."/>
            <person name="Miller C.D."/>
            <person name="Anderson A.J."/>
            <person name="Sims R.C."/>
            <person name="Richardson P."/>
        </authorList>
    </citation>
    <scope>NUCLEOTIDE SEQUENCE [LARGE SCALE GENOMIC DNA]</scope>
    <source>
        <strain evidence="8">JLS</strain>
    </source>
</reference>
<organism evidence="8">
    <name type="scientific">Mycobacterium sp. (strain JLS)</name>
    <dbReference type="NCBI Taxonomy" id="164757"/>
    <lineage>
        <taxon>Bacteria</taxon>
        <taxon>Bacillati</taxon>
        <taxon>Actinomycetota</taxon>
        <taxon>Actinomycetes</taxon>
        <taxon>Mycobacteriales</taxon>
        <taxon>Mycobacteriaceae</taxon>
        <taxon>Mycobacterium</taxon>
    </lineage>
</organism>
<sequence length="505" mass="51611" precursor="true">MVSCLTVALVVGSMAALYTSLADLAAETGATQTQLTWVIDGYTLALACLLLPAGALGDRHGRRAVLIAGLAVFSAASTIPLFASDPFWLVAARTVAGAGAAFMMPSTLSIMTATFPVAQRGRAVGVWAGVAGSGAVLGMLCSGLLLQWWSWESIFIGFAAAGCTLLVAACTLPESRQKTRHSMDLVGSVSVAAAIALVVTALIEAPVRGWTDPLVLALFGGGTLATSVFVVVELRIAHPLLQLRMFADRSFGGGALAVALQFMVMFGVAYLIVQYVQLVLGYGPMKSALAMAPIGVPLVAVSALAPWLGPRIGLRLLTVPGFLLVAAGLYLTSRITVDAVYVDLLWPLLLMGSGLGLCMAPATTAIVNATPAEDQGVAAAVNDAAREVGAAIGIAIAGSVLAAGYSSRIHPVLTQMPPQARGPFSDSLAAALQVVEGGGPAAQPLAAAAKAAFTHGHSQAALVLAAATVVSAIVLALWIPEREPAPYGRHAKLDDQPVREPAVVA</sequence>
<protein>
    <submittedName>
        <fullName evidence="8">Drug resistance transporter, EmrB/QacA subfamily</fullName>
    </submittedName>
</protein>
<feature type="transmembrane region" description="Helical" evidence="5">
    <location>
        <begin position="154"/>
        <end position="173"/>
    </location>
</feature>
<dbReference type="AlphaFoldDB" id="A0A5Q5CKK6"/>
<name>A0A5Q5CKK6_MYCSJ</name>
<dbReference type="GO" id="GO:0005886">
    <property type="term" value="C:plasma membrane"/>
    <property type="evidence" value="ECO:0007669"/>
    <property type="project" value="UniProtKB-SubCell"/>
</dbReference>
<feature type="transmembrane region" description="Helical" evidence="5">
    <location>
        <begin position="124"/>
        <end position="148"/>
    </location>
</feature>
<keyword evidence="4 5" id="KW-0472">Membrane</keyword>
<feature type="chain" id="PRO_5039538869" evidence="6">
    <location>
        <begin position="26"/>
        <end position="505"/>
    </location>
</feature>
<feature type="transmembrane region" description="Helical" evidence="5">
    <location>
        <begin position="215"/>
        <end position="234"/>
    </location>
</feature>
<evidence type="ECO:0000313" key="8">
    <source>
        <dbReference type="EMBL" id="ABN99912.1"/>
    </source>
</evidence>
<evidence type="ECO:0000259" key="7">
    <source>
        <dbReference type="PROSITE" id="PS50850"/>
    </source>
</evidence>
<evidence type="ECO:0000256" key="3">
    <source>
        <dbReference type="ARBA" id="ARBA00022989"/>
    </source>
</evidence>
<keyword evidence="2 5" id="KW-0812">Transmembrane</keyword>
<feature type="transmembrane region" description="Helical" evidence="5">
    <location>
        <begin position="288"/>
        <end position="307"/>
    </location>
</feature>
<feature type="transmembrane region" description="Helical" evidence="5">
    <location>
        <begin position="35"/>
        <end position="57"/>
    </location>
</feature>
<dbReference type="Gene3D" id="1.20.1250.20">
    <property type="entry name" value="MFS general substrate transporter like domains"/>
    <property type="match status" value="1"/>
</dbReference>
<dbReference type="CDD" id="cd17321">
    <property type="entry name" value="MFS_MMR_MDR_like"/>
    <property type="match status" value="1"/>
</dbReference>
<accession>A0A5Q5CKK6</accession>
<dbReference type="PANTHER" id="PTHR42718">
    <property type="entry name" value="MAJOR FACILITATOR SUPERFAMILY MULTIDRUG TRANSPORTER MFSC"/>
    <property type="match status" value="1"/>
</dbReference>
<dbReference type="SUPFAM" id="SSF103473">
    <property type="entry name" value="MFS general substrate transporter"/>
    <property type="match status" value="1"/>
</dbReference>
<keyword evidence="6" id="KW-0732">Signal</keyword>
<feature type="transmembrane region" description="Helical" evidence="5">
    <location>
        <begin position="95"/>
        <end position="117"/>
    </location>
</feature>
<feature type="domain" description="Major facilitator superfamily (MFS) profile" evidence="7">
    <location>
        <begin position="1"/>
        <end position="483"/>
    </location>
</feature>
<feature type="transmembrane region" description="Helical" evidence="5">
    <location>
        <begin position="460"/>
        <end position="479"/>
    </location>
</feature>
<gene>
    <name evidence="8" type="ordered locus">Mjls_4140</name>
</gene>
<evidence type="ECO:0000256" key="4">
    <source>
        <dbReference type="ARBA" id="ARBA00023136"/>
    </source>
</evidence>
<feature type="transmembrane region" description="Helical" evidence="5">
    <location>
        <begin position="64"/>
        <end position="83"/>
    </location>
</feature>
<feature type="signal peptide" evidence="6">
    <location>
        <begin position="1"/>
        <end position="25"/>
    </location>
</feature>
<evidence type="ECO:0000256" key="1">
    <source>
        <dbReference type="ARBA" id="ARBA00004651"/>
    </source>
</evidence>
<evidence type="ECO:0000256" key="2">
    <source>
        <dbReference type="ARBA" id="ARBA00022692"/>
    </source>
</evidence>
<dbReference type="EMBL" id="CP000580">
    <property type="protein sequence ID" value="ABN99912.1"/>
    <property type="molecule type" value="Genomic_DNA"/>
</dbReference>
<dbReference type="InterPro" id="IPR036259">
    <property type="entry name" value="MFS_trans_sf"/>
</dbReference>
<feature type="transmembrane region" description="Helical" evidence="5">
    <location>
        <begin position="388"/>
        <end position="407"/>
    </location>
</feature>
<dbReference type="Gene3D" id="1.20.1720.10">
    <property type="entry name" value="Multidrug resistance protein D"/>
    <property type="match status" value="1"/>
</dbReference>
<proteinExistence type="predicted"/>
<evidence type="ECO:0000256" key="5">
    <source>
        <dbReference type="SAM" id="Phobius"/>
    </source>
</evidence>
<feature type="transmembrane region" description="Helical" evidence="5">
    <location>
        <begin position="185"/>
        <end position="203"/>
    </location>
</feature>
<dbReference type="PANTHER" id="PTHR42718:SF42">
    <property type="entry name" value="EXPORT PROTEIN"/>
    <property type="match status" value="1"/>
</dbReference>
<feature type="transmembrane region" description="Helical" evidence="5">
    <location>
        <begin position="314"/>
        <end position="332"/>
    </location>
</feature>
<evidence type="ECO:0000256" key="6">
    <source>
        <dbReference type="SAM" id="SignalP"/>
    </source>
</evidence>
<dbReference type="GO" id="GO:0022857">
    <property type="term" value="F:transmembrane transporter activity"/>
    <property type="evidence" value="ECO:0007669"/>
    <property type="project" value="InterPro"/>
</dbReference>
<dbReference type="KEGG" id="mjl:Mjls_4140"/>
<dbReference type="PROSITE" id="PS50850">
    <property type="entry name" value="MFS"/>
    <property type="match status" value="1"/>
</dbReference>
<comment type="subcellular location">
    <subcellularLocation>
        <location evidence="1">Cell membrane</location>
        <topology evidence="1">Multi-pass membrane protein</topology>
    </subcellularLocation>
</comment>
<feature type="transmembrane region" description="Helical" evidence="5">
    <location>
        <begin position="255"/>
        <end position="276"/>
    </location>
</feature>
<dbReference type="InterPro" id="IPR020846">
    <property type="entry name" value="MFS_dom"/>
</dbReference>
<feature type="transmembrane region" description="Helical" evidence="5">
    <location>
        <begin position="344"/>
        <end position="367"/>
    </location>
</feature>
<dbReference type="Pfam" id="PF07690">
    <property type="entry name" value="MFS_1"/>
    <property type="match status" value="1"/>
</dbReference>
<dbReference type="InterPro" id="IPR011701">
    <property type="entry name" value="MFS"/>
</dbReference>